<dbReference type="AlphaFoldDB" id="A0A2Z6S0H4"/>
<evidence type="ECO:0000313" key="1">
    <source>
        <dbReference type="EMBL" id="GBB97836.1"/>
    </source>
</evidence>
<proteinExistence type="predicted"/>
<sequence>MKVLKPVNKMSTSGLTKRATKIASKISERFSEIANDFYLPEDASLLESMEFSIKDKKYDIYYGKENQVLKHKKEAAIVRAMDKHVMAIDILRQLNQTYQEKKQYLGKKISGDGRNVGQKVKHVMITFTILDYKEVLFFPEYHYTLILYPGSEEYNTLDITTRSLKEELWQLKHQGLIVGKVHWKFEFYFSSDWKFLIICLGFNFPTSHQKKPLFDMIDLENYLVDELHVMLRMTDRLWSLVIHEVTALGFFDIAREVIIKEMQ</sequence>
<gene>
    <name evidence="1" type="ORF">RclHR1_30860002</name>
</gene>
<protein>
    <submittedName>
        <fullName evidence="1">Uncharacterized protein</fullName>
    </submittedName>
</protein>
<dbReference type="EMBL" id="BEXD01002320">
    <property type="protein sequence ID" value="GBB97836.1"/>
    <property type="molecule type" value="Genomic_DNA"/>
</dbReference>
<evidence type="ECO:0000313" key="2">
    <source>
        <dbReference type="Proteomes" id="UP000247702"/>
    </source>
</evidence>
<dbReference type="Proteomes" id="UP000247702">
    <property type="component" value="Unassembled WGS sequence"/>
</dbReference>
<organism evidence="1 2">
    <name type="scientific">Rhizophagus clarus</name>
    <dbReference type="NCBI Taxonomy" id="94130"/>
    <lineage>
        <taxon>Eukaryota</taxon>
        <taxon>Fungi</taxon>
        <taxon>Fungi incertae sedis</taxon>
        <taxon>Mucoromycota</taxon>
        <taxon>Glomeromycotina</taxon>
        <taxon>Glomeromycetes</taxon>
        <taxon>Glomerales</taxon>
        <taxon>Glomeraceae</taxon>
        <taxon>Rhizophagus</taxon>
    </lineage>
</organism>
<dbReference type="PANTHER" id="PTHR31424:SF5">
    <property type="entry name" value="APPLE DOMAIN-CONTAINING PROTEIN"/>
    <property type="match status" value="1"/>
</dbReference>
<accession>A0A2Z6S0H4</accession>
<dbReference type="STRING" id="94130.A0A2Z6S0H4"/>
<comment type="caution">
    <text evidence="1">The sequence shown here is derived from an EMBL/GenBank/DDBJ whole genome shotgun (WGS) entry which is preliminary data.</text>
</comment>
<reference evidence="1 2" key="1">
    <citation type="submission" date="2017-11" db="EMBL/GenBank/DDBJ databases">
        <title>The genome of Rhizophagus clarus HR1 reveals common genetic basis of auxotrophy among arbuscular mycorrhizal fungi.</title>
        <authorList>
            <person name="Kobayashi Y."/>
        </authorList>
    </citation>
    <scope>NUCLEOTIDE SEQUENCE [LARGE SCALE GENOMIC DNA]</scope>
    <source>
        <strain evidence="1 2">HR1</strain>
    </source>
</reference>
<keyword evidence="2" id="KW-1185">Reference proteome</keyword>
<name>A0A2Z6S0H4_9GLOM</name>
<dbReference type="PANTHER" id="PTHR31424">
    <property type="entry name" value="PROTEIN CBG23806"/>
    <property type="match status" value="1"/>
</dbReference>